<protein>
    <submittedName>
        <fullName evidence="9">Four-carbon acid sugar kinase family protein</fullName>
    </submittedName>
</protein>
<dbReference type="Gene3D" id="3.40.980.20">
    <property type="entry name" value="Four-carbon acid sugar kinase, nucleotide binding domain"/>
    <property type="match status" value="1"/>
</dbReference>
<organism evidence="9">
    <name type="scientific">Alsobacter sp. KACC 23698</name>
    <dbReference type="NCBI Taxonomy" id="3149229"/>
    <lineage>
        <taxon>Bacteria</taxon>
        <taxon>Pseudomonadati</taxon>
        <taxon>Pseudomonadota</taxon>
        <taxon>Alphaproteobacteria</taxon>
        <taxon>Hyphomicrobiales</taxon>
        <taxon>Alsobacteraceae</taxon>
        <taxon>Alsobacter</taxon>
    </lineage>
</organism>
<reference evidence="9" key="1">
    <citation type="submission" date="2024-05" db="EMBL/GenBank/DDBJ databases">
        <authorList>
            <person name="Kim S."/>
            <person name="Heo J."/>
            <person name="Choi H."/>
            <person name="Choi Y."/>
            <person name="Kwon S.-W."/>
            <person name="Kim Y."/>
        </authorList>
    </citation>
    <scope>NUCLEOTIDE SEQUENCE</scope>
    <source>
        <strain evidence="9">KACC 23698</strain>
    </source>
</reference>
<comment type="similarity">
    <text evidence="1">Belongs to the four-carbon acid sugar kinase family.</text>
</comment>
<evidence type="ECO:0000256" key="2">
    <source>
        <dbReference type="ARBA" id="ARBA00022679"/>
    </source>
</evidence>
<dbReference type="RefSeq" id="WP_406854259.1">
    <property type="nucleotide sequence ID" value="NZ_CP157484.1"/>
</dbReference>
<dbReference type="SUPFAM" id="SSF142764">
    <property type="entry name" value="YgbK-like"/>
    <property type="match status" value="1"/>
</dbReference>
<keyword evidence="2" id="KW-0808">Transferase</keyword>
<dbReference type="InterPro" id="IPR037051">
    <property type="entry name" value="4-carb_acid_sugar_kinase_N_sf"/>
</dbReference>
<dbReference type="InterPro" id="IPR042213">
    <property type="entry name" value="NBD_C_sf"/>
</dbReference>
<evidence type="ECO:0000256" key="5">
    <source>
        <dbReference type="ARBA" id="ARBA00022840"/>
    </source>
</evidence>
<feature type="domain" description="Four-carbon acid sugar kinase N-terminal" evidence="7">
    <location>
        <begin position="12"/>
        <end position="251"/>
    </location>
</feature>
<dbReference type="GO" id="GO:0005524">
    <property type="term" value="F:ATP binding"/>
    <property type="evidence" value="ECO:0007669"/>
    <property type="project" value="UniProtKB-KW"/>
</dbReference>
<dbReference type="InterPro" id="IPR031475">
    <property type="entry name" value="NBD_C"/>
</dbReference>
<accession>A0AAU7JAQ4</accession>
<dbReference type="GO" id="GO:0016301">
    <property type="term" value="F:kinase activity"/>
    <property type="evidence" value="ECO:0007669"/>
    <property type="project" value="UniProtKB-KW"/>
</dbReference>
<gene>
    <name evidence="9" type="ORF">ABEG18_17095</name>
</gene>
<evidence type="ECO:0000256" key="4">
    <source>
        <dbReference type="ARBA" id="ARBA00022777"/>
    </source>
</evidence>
<keyword evidence="6" id="KW-0119">Carbohydrate metabolism</keyword>
<dbReference type="AlphaFoldDB" id="A0AAU7JAQ4"/>
<dbReference type="Gene3D" id="3.40.50.10840">
    <property type="entry name" value="Putative sugar-binding, N-terminal domain"/>
    <property type="match status" value="1"/>
</dbReference>
<evidence type="ECO:0000259" key="7">
    <source>
        <dbReference type="Pfam" id="PF07005"/>
    </source>
</evidence>
<name>A0AAU7JAQ4_9HYPH</name>
<dbReference type="Pfam" id="PF07005">
    <property type="entry name" value="SBD_N"/>
    <property type="match status" value="1"/>
</dbReference>
<keyword evidence="5" id="KW-0067">ATP-binding</keyword>
<evidence type="ECO:0000256" key="1">
    <source>
        <dbReference type="ARBA" id="ARBA00005715"/>
    </source>
</evidence>
<feature type="domain" description="Four-carbon acid sugar kinase nucleotide binding" evidence="8">
    <location>
        <begin position="278"/>
        <end position="427"/>
    </location>
</feature>
<dbReference type="EMBL" id="CP157484">
    <property type="protein sequence ID" value="XBO37438.1"/>
    <property type="molecule type" value="Genomic_DNA"/>
</dbReference>
<evidence type="ECO:0000259" key="8">
    <source>
        <dbReference type="Pfam" id="PF17042"/>
    </source>
</evidence>
<evidence type="ECO:0000256" key="3">
    <source>
        <dbReference type="ARBA" id="ARBA00022741"/>
    </source>
</evidence>
<dbReference type="InterPro" id="IPR010737">
    <property type="entry name" value="4-carb_acid_sugar_kinase_N"/>
</dbReference>
<evidence type="ECO:0000313" key="9">
    <source>
        <dbReference type="EMBL" id="XBO37438.1"/>
    </source>
</evidence>
<proteinExistence type="inferred from homology"/>
<keyword evidence="3" id="KW-0547">Nucleotide-binding</keyword>
<evidence type="ECO:0000256" key="6">
    <source>
        <dbReference type="ARBA" id="ARBA00023277"/>
    </source>
</evidence>
<dbReference type="Pfam" id="PF17042">
    <property type="entry name" value="NBD_C"/>
    <property type="match status" value="1"/>
</dbReference>
<keyword evidence="4 9" id="KW-0418">Kinase</keyword>
<sequence>MTGGVLHRPPRLGWYGDDFTGATDTLSTLAEHGLRALLFLGSPTPERLARAGRLDAVGVAGASRAMAPDAMAAELGPVGRFFAELRVSVLHYKCCSTFDSAPDVGSIGAAVATLRAVTPNAFVPIVGGQPNLARYCLFATLFAAVGAGGEVVRIDRHPTMRAHPVTPMGEADLRLHLAKQGLAGVASLDYRAYEAGDPERALEDVLRAGPPAVLMDVSRVDDLPVIGRLIWSHALRTRLLAVGASSVAQALAAAWPDGPLSPPDRAAAPASGGPVFLMVGSLSPVTRAQVEAAESFERIDVDASRLVDDAALAQSVRADAVKRLRQGRNVMVVTDRPDGALQRAGEVAQATAELLRLVVDEAPIGRLAIAGGDTSSIAVRKLDLWGLSHEARVASGVSLCRGRSDDPRLDGLDIVLKGGQMGPPDLFERVAHGSGAT</sequence>